<feature type="compositionally biased region" description="Low complexity" evidence="1">
    <location>
        <begin position="33"/>
        <end position="61"/>
    </location>
</feature>
<dbReference type="PaxDb" id="2850-Phatr45136"/>
<dbReference type="Proteomes" id="UP000000759">
    <property type="component" value="Chromosome 6"/>
</dbReference>
<accession>B7FWK6</accession>
<reference evidence="4" key="2">
    <citation type="submission" date="2008-08" db="EMBL/GenBank/DDBJ databases">
        <authorList>
            <consortium name="Diatom Consortium"/>
            <person name="Grigoriev I."/>
            <person name="Grimwood J."/>
            <person name="Kuo A."/>
            <person name="Otillar R.P."/>
            <person name="Salamov A."/>
            <person name="Detter J.C."/>
            <person name="Lindquist E."/>
            <person name="Shapiro H."/>
            <person name="Lucas S."/>
            <person name="Glavina del Rio T."/>
            <person name="Pitluck S."/>
            <person name="Rokhsar D."/>
            <person name="Bowler C."/>
        </authorList>
    </citation>
    <scope>GENOME REANNOTATION</scope>
    <source>
        <strain evidence="4">CCAP 1055/1</strain>
    </source>
</reference>
<protein>
    <submittedName>
        <fullName evidence="3">Uncharacterized protein</fullName>
    </submittedName>
</protein>
<evidence type="ECO:0000256" key="2">
    <source>
        <dbReference type="SAM" id="Phobius"/>
    </source>
</evidence>
<evidence type="ECO:0000313" key="3">
    <source>
        <dbReference type="EMBL" id="EEC49000.1"/>
    </source>
</evidence>
<organism evidence="3 4">
    <name type="scientific">Phaeodactylum tricornutum (strain CCAP 1055/1)</name>
    <dbReference type="NCBI Taxonomy" id="556484"/>
    <lineage>
        <taxon>Eukaryota</taxon>
        <taxon>Sar</taxon>
        <taxon>Stramenopiles</taxon>
        <taxon>Ochrophyta</taxon>
        <taxon>Bacillariophyta</taxon>
        <taxon>Bacillariophyceae</taxon>
        <taxon>Bacillariophycidae</taxon>
        <taxon>Naviculales</taxon>
        <taxon>Phaeodactylaceae</taxon>
        <taxon>Phaeodactylum</taxon>
    </lineage>
</organism>
<dbReference type="InParanoid" id="B7FWK6"/>
<keyword evidence="2" id="KW-1133">Transmembrane helix</keyword>
<dbReference type="EMBL" id="CM000609">
    <property type="protein sequence ID" value="EEC49000.1"/>
    <property type="molecule type" value="Genomic_DNA"/>
</dbReference>
<dbReference type="RefSeq" id="XP_002179177.1">
    <property type="nucleotide sequence ID" value="XM_002179141.1"/>
</dbReference>
<dbReference type="GeneID" id="7200195"/>
<feature type="compositionally biased region" description="Basic and acidic residues" evidence="1">
    <location>
        <begin position="1"/>
        <end position="11"/>
    </location>
</feature>
<feature type="region of interest" description="Disordered" evidence="1">
    <location>
        <begin position="1"/>
        <end position="65"/>
    </location>
</feature>
<feature type="transmembrane region" description="Helical" evidence="2">
    <location>
        <begin position="717"/>
        <end position="735"/>
    </location>
</feature>
<reference evidence="3 4" key="1">
    <citation type="journal article" date="2008" name="Nature">
        <title>The Phaeodactylum genome reveals the evolutionary history of diatom genomes.</title>
        <authorList>
            <person name="Bowler C."/>
            <person name="Allen A.E."/>
            <person name="Badger J.H."/>
            <person name="Grimwood J."/>
            <person name="Jabbari K."/>
            <person name="Kuo A."/>
            <person name="Maheswari U."/>
            <person name="Martens C."/>
            <person name="Maumus F."/>
            <person name="Otillar R.P."/>
            <person name="Rayko E."/>
            <person name="Salamov A."/>
            <person name="Vandepoele K."/>
            <person name="Beszteri B."/>
            <person name="Gruber A."/>
            <person name="Heijde M."/>
            <person name="Katinka M."/>
            <person name="Mock T."/>
            <person name="Valentin K."/>
            <person name="Verret F."/>
            <person name="Berges J.A."/>
            <person name="Brownlee C."/>
            <person name="Cadoret J.P."/>
            <person name="Chiovitti A."/>
            <person name="Choi C.J."/>
            <person name="Coesel S."/>
            <person name="De Martino A."/>
            <person name="Detter J.C."/>
            <person name="Durkin C."/>
            <person name="Falciatore A."/>
            <person name="Fournet J."/>
            <person name="Haruta M."/>
            <person name="Huysman M.J."/>
            <person name="Jenkins B.D."/>
            <person name="Jiroutova K."/>
            <person name="Jorgensen R.E."/>
            <person name="Joubert Y."/>
            <person name="Kaplan A."/>
            <person name="Kroger N."/>
            <person name="Kroth P.G."/>
            <person name="La Roche J."/>
            <person name="Lindquist E."/>
            <person name="Lommer M."/>
            <person name="Martin-Jezequel V."/>
            <person name="Lopez P.J."/>
            <person name="Lucas S."/>
            <person name="Mangogna M."/>
            <person name="McGinnis K."/>
            <person name="Medlin L.K."/>
            <person name="Montsant A."/>
            <person name="Oudot-Le Secq M.P."/>
            <person name="Napoli C."/>
            <person name="Obornik M."/>
            <person name="Parker M.S."/>
            <person name="Petit J.L."/>
            <person name="Porcel B.M."/>
            <person name="Poulsen N."/>
            <person name="Robison M."/>
            <person name="Rychlewski L."/>
            <person name="Rynearson T.A."/>
            <person name="Schmutz J."/>
            <person name="Shapiro H."/>
            <person name="Siaut M."/>
            <person name="Stanley M."/>
            <person name="Sussman M.R."/>
            <person name="Taylor A.R."/>
            <person name="Vardi A."/>
            <person name="von Dassow P."/>
            <person name="Vyverman W."/>
            <person name="Willis A."/>
            <person name="Wyrwicz L.S."/>
            <person name="Rokhsar D.S."/>
            <person name="Weissenbach J."/>
            <person name="Armbrust E.V."/>
            <person name="Green B.R."/>
            <person name="Van de Peer Y."/>
            <person name="Grigoriev I.V."/>
        </authorList>
    </citation>
    <scope>NUCLEOTIDE SEQUENCE [LARGE SCALE GENOMIC DNA]</scope>
    <source>
        <strain evidence="3 4">CCAP 1055/1</strain>
    </source>
</reference>
<feature type="region of interest" description="Disordered" evidence="1">
    <location>
        <begin position="126"/>
        <end position="148"/>
    </location>
</feature>
<evidence type="ECO:0000256" key="1">
    <source>
        <dbReference type="SAM" id="MobiDB-lite"/>
    </source>
</evidence>
<dbReference type="NCBIfam" id="TIGR01571">
    <property type="entry name" value="A_thal_Cys_rich"/>
    <property type="match status" value="1"/>
</dbReference>
<evidence type="ECO:0000313" key="4">
    <source>
        <dbReference type="Proteomes" id="UP000000759"/>
    </source>
</evidence>
<keyword evidence="4" id="KW-1185">Reference proteome</keyword>
<name>B7FWK6_PHATC</name>
<feature type="compositionally biased region" description="Polar residues" evidence="1">
    <location>
        <begin position="255"/>
        <end position="272"/>
    </location>
</feature>
<dbReference type="KEGG" id="pti:PHATRDRAFT_45136"/>
<keyword evidence="2" id="KW-0812">Transmembrane</keyword>
<dbReference type="AlphaFoldDB" id="B7FWK6"/>
<feature type="transmembrane region" description="Helical" evidence="2">
    <location>
        <begin position="747"/>
        <end position="767"/>
    </location>
</feature>
<proteinExistence type="predicted"/>
<sequence length="847" mass="93443">MSNPRQDDSKESNMIFDSPTGLASARIGRRGVSPRPTSPLSSDSSTASATSRRSTSMIRSPQDAELFHQMGAATGVSIGRKNKNKVRVTSPLHSPASPAVSNANMTETTGLQKGGALDYIMRSFSPKSTPDKEELHQSTNDQGEPIMDPGFKLNVPSLLGTHRPEESKPTEVAKVPHFFSNQNLNARTIPKTHQYKPTGQAQLSSPVEEKPNNSLLNECPNVYTGTSQGTSAKQSQESDAIDAKGPLRICPQDAASHSGSAQTGVSSRSTLDLKNNDNSFHVLANLMVDLLHPKINDSRELVLLPEDRQRIERLLPPSARINFIQAVQHRLNTMPANPTTPLQFLTLQCKELCLDQEGSRNPILASMALTGQPVYIFVGDCQKKGARNTDMRSEKSENIDDIMAMRTAESSVLNETVEATPTHHQPLQTDETPGPIFEKTQQHPMQPQRAPSIMNPFATVGSAAFVSQAVVKESPILPKRSRATPPELKVNPRDGTLDTEVLARQQLLAELREASTLMAESKTPETASFWRDHVLDLQARLRALHRESPTAAIVNPQSAQKLLDQSCQYVPPARTSNGKPLIQTFPGSNVYPSQAHGKQRLPMVDVVSPADLPSGYCFEAEMAGKRFLATVPSSGVQQGETFTCAMRDLSSVDIDIPIGHWKDKMYDVCKHGCFHAAVWNSTFCPLLALSQIETRLNLDFLGRPEHTQGGLSNRTTMVIVTLFWLCMNGVLFAGFDYKWSQRMELSYADWSALALVNLSMFGFVVFVSQSTRSSLRERFMIREQRCYDLEDLWCSTFCLPCAISQMHRHTANYDDYEAICCSKNGLPHGVRLKSKVEPPQDGSSYLV</sequence>
<dbReference type="Pfam" id="PF04749">
    <property type="entry name" value="PLAC8"/>
    <property type="match status" value="1"/>
</dbReference>
<keyword evidence="2" id="KW-0472">Membrane</keyword>
<dbReference type="InterPro" id="IPR006461">
    <property type="entry name" value="PLAC_motif_containing"/>
</dbReference>
<dbReference type="OrthoDB" id="48713at2759"/>
<dbReference type="HOGENOM" id="CLU_332748_0_0_1"/>
<dbReference type="eggNOG" id="ENOG502SMWN">
    <property type="taxonomic scope" value="Eukaryota"/>
</dbReference>
<gene>
    <name evidence="3" type="ORF">PHATRDRAFT_45136</name>
</gene>
<feature type="region of interest" description="Disordered" evidence="1">
    <location>
        <begin position="250"/>
        <end position="272"/>
    </location>
</feature>